<feature type="transmembrane region" description="Helical" evidence="1">
    <location>
        <begin position="7"/>
        <end position="26"/>
    </location>
</feature>
<name>A0A7X4Y7H4_9BACT</name>
<evidence type="ECO:0000259" key="2">
    <source>
        <dbReference type="Pfam" id="PF12158"/>
    </source>
</evidence>
<gene>
    <name evidence="3" type="ORF">GTZ93_09465</name>
</gene>
<dbReference type="Pfam" id="PF12158">
    <property type="entry name" value="DUF3592"/>
    <property type="match status" value="1"/>
</dbReference>
<evidence type="ECO:0000256" key="1">
    <source>
        <dbReference type="SAM" id="Phobius"/>
    </source>
</evidence>
<protein>
    <submittedName>
        <fullName evidence="3">DUF3592 domain-containing protein</fullName>
    </submittedName>
</protein>
<comment type="caution">
    <text evidence="3">The sequence shown here is derived from an EMBL/GenBank/DDBJ whole genome shotgun (WGS) entry which is preliminary data.</text>
</comment>
<keyword evidence="1" id="KW-1133">Transmembrane helix</keyword>
<dbReference type="InterPro" id="IPR021994">
    <property type="entry name" value="DUF3592"/>
</dbReference>
<dbReference type="Proteomes" id="UP000537825">
    <property type="component" value="Unassembled WGS sequence"/>
</dbReference>
<keyword evidence="1" id="KW-0812">Transmembrane</keyword>
<feature type="transmembrane region" description="Helical" evidence="1">
    <location>
        <begin position="133"/>
        <end position="154"/>
    </location>
</feature>
<dbReference type="EMBL" id="JAAAPK010000002">
    <property type="protein sequence ID" value="NBC40060.1"/>
    <property type="molecule type" value="Genomic_DNA"/>
</dbReference>
<sequence>MGLHANLKALVMSGTAFSLMFGYFAWSLHGTEQALLARPMVPGRMLAISVELGVGKSKDYWSVKPRYAYEIKGRSYVGEDLSNSPPREYRLWNPQPSPELTQYLARYPVGATVPVHYDPRIPGRSVLEVNTGAALGFTLASAVAGLGAVLLFLWSRRAGSHAR</sequence>
<evidence type="ECO:0000313" key="4">
    <source>
        <dbReference type="Proteomes" id="UP000537825"/>
    </source>
</evidence>
<feature type="domain" description="DUF3592" evidence="2">
    <location>
        <begin position="42"/>
        <end position="129"/>
    </location>
</feature>
<keyword evidence="4" id="KW-1185">Reference proteome</keyword>
<dbReference type="AlphaFoldDB" id="A0A7X4Y7H4"/>
<evidence type="ECO:0000313" key="3">
    <source>
        <dbReference type="EMBL" id="NBC40060.1"/>
    </source>
</evidence>
<accession>A0A7X4Y7H4</accession>
<dbReference type="RefSeq" id="WP_139921027.1">
    <property type="nucleotide sequence ID" value="NZ_CBCSLE010000084.1"/>
</dbReference>
<proteinExistence type="predicted"/>
<organism evidence="3 4">
    <name type="scientific">Corallococcus exiguus</name>
    <dbReference type="NCBI Taxonomy" id="83462"/>
    <lineage>
        <taxon>Bacteria</taxon>
        <taxon>Pseudomonadati</taxon>
        <taxon>Myxococcota</taxon>
        <taxon>Myxococcia</taxon>
        <taxon>Myxococcales</taxon>
        <taxon>Cystobacterineae</taxon>
        <taxon>Myxococcaceae</taxon>
        <taxon>Corallococcus</taxon>
    </lineage>
</organism>
<keyword evidence="1" id="KW-0472">Membrane</keyword>
<reference evidence="3 4" key="1">
    <citation type="submission" date="2020-01" db="EMBL/GenBank/DDBJ databases">
        <title>The draft genome sequence of Corallococcus exiguus DSM 14696.</title>
        <authorList>
            <person name="Zhang X."/>
            <person name="Zhu H."/>
        </authorList>
    </citation>
    <scope>NUCLEOTIDE SEQUENCE [LARGE SCALE GENOMIC DNA]</scope>
    <source>
        <strain evidence="3 4">DSM 14696</strain>
    </source>
</reference>